<dbReference type="Pfam" id="PF09851">
    <property type="entry name" value="SHOCT"/>
    <property type="match status" value="1"/>
</dbReference>
<organism evidence="2 3">
    <name type="scientific">Ohessyouella blattaphilus</name>
    <dbReference type="NCBI Taxonomy" id="2949333"/>
    <lineage>
        <taxon>Bacteria</taxon>
        <taxon>Bacillati</taxon>
        <taxon>Bacillota</taxon>
        <taxon>Clostridia</taxon>
        <taxon>Lachnospirales</taxon>
        <taxon>Lachnospiraceae</taxon>
        <taxon>Ohessyouella</taxon>
    </lineage>
</organism>
<dbReference type="Proteomes" id="UP001523565">
    <property type="component" value="Unassembled WGS sequence"/>
</dbReference>
<feature type="domain" description="SHOCT" evidence="1">
    <location>
        <begin position="68"/>
        <end position="95"/>
    </location>
</feature>
<comment type="caution">
    <text evidence="2">The sequence shown here is derived from an EMBL/GenBank/DDBJ whole genome shotgun (WGS) entry which is preliminary data.</text>
</comment>
<evidence type="ECO:0000259" key="1">
    <source>
        <dbReference type="Pfam" id="PF09851"/>
    </source>
</evidence>
<evidence type="ECO:0000313" key="3">
    <source>
        <dbReference type="Proteomes" id="UP001523565"/>
    </source>
</evidence>
<reference evidence="2 3" key="1">
    <citation type="journal article" date="2022" name="Genome Biol. Evol.">
        <title>Host diet, physiology and behaviors set the stage for Lachnospiraceae cladogenesis.</title>
        <authorList>
            <person name="Vera-Ponce De Leon A."/>
            <person name="Schneider M."/>
            <person name="Jahnes B.C."/>
            <person name="Sadowski V."/>
            <person name="Camuy-Velez L.A."/>
            <person name="Duan J."/>
            <person name="Sabree Z.L."/>
        </authorList>
    </citation>
    <scope>NUCLEOTIDE SEQUENCE [LARGE SCALE GENOMIC DNA]</scope>
    <source>
        <strain evidence="2 3">PAL227</strain>
    </source>
</reference>
<evidence type="ECO:0000313" key="2">
    <source>
        <dbReference type="EMBL" id="MCP1110512.1"/>
    </source>
</evidence>
<dbReference type="InterPro" id="IPR018649">
    <property type="entry name" value="SHOCT"/>
</dbReference>
<proteinExistence type="predicted"/>
<dbReference type="EMBL" id="JAMZFV010000014">
    <property type="protein sequence ID" value="MCP1110512.1"/>
    <property type="molecule type" value="Genomic_DNA"/>
</dbReference>
<keyword evidence="3" id="KW-1185">Reference proteome</keyword>
<protein>
    <submittedName>
        <fullName evidence="2">SHOCT domain-containing protein</fullName>
    </submittedName>
</protein>
<gene>
    <name evidence="2" type="ORF">NK118_09645</name>
</gene>
<name>A0ABT1EII2_9FIRM</name>
<dbReference type="RefSeq" id="WP_262069392.1">
    <property type="nucleotide sequence ID" value="NZ_JAMXOC010000014.1"/>
</dbReference>
<sequence>MNINAYDNVSQRTADIAAQQQIAAGVRENGLGDGGGMLFGMNMAQGMSPQTAAQVPQRPEMSFDEQIEAVKKLKDLVDAGILSQEEFDFKKKEIMGL</sequence>
<accession>A0ABT1EII2</accession>